<dbReference type="InterPro" id="IPR000835">
    <property type="entry name" value="HTH_MarR-typ"/>
</dbReference>
<accession>A0A6J4SBU6</accession>
<dbReference type="PROSITE" id="PS50995">
    <property type="entry name" value="HTH_MARR_2"/>
    <property type="match status" value="1"/>
</dbReference>
<keyword evidence="3" id="KW-0804">Transcription</keyword>
<dbReference type="GO" id="GO:0003677">
    <property type="term" value="F:DNA binding"/>
    <property type="evidence" value="ECO:0007669"/>
    <property type="project" value="UniProtKB-KW"/>
</dbReference>
<proteinExistence type="predicted"/>
<evidence type="ECO:0000259" key="4">
    <source>
        <dbReference type="PROSITE" id="PS50995"/>
    </source>
</evidence>
<dbReference type="Gene3D" id="1.10.10.10">
    <property type="entry name" value="Winged helix-like DNA-binding domain superfamily/Winged helix DNA-binding domain"/>
    <property type="match status" value="1"/>
</dbReference>
<evidence type="ECO:0000256" key="1">
    <source>
        <dbReference type="ARBA" id="ARBA00023015"/>
    </source>
</evidence>
<evidence type="ECO:0000256" key="3">
    <source>
        <dbReference type="ARBA" id="ARBA00023163"/>
    </source>
</evidence>
<dbReference type="SUPFAM" id="SSF46785">
    <property type="entry name" value="Winged helix' DNA-binding domain"/>
    <property type="match status" value="1"/>
</dbReference>
<dbReference type="GO" id="GO:0003700">
    <property type="term" value="F:DNA-binding transcription factor activity"/>
    <property type="evidence" value="ECO:0007669"/>
    <property type="project" value="InterPro"/>
</dbReference>
<dbReference type="Pfam" id="PF12802">
    <property type="entry name" value="MarR_2"/>
    <property type="match status" value="1"/>
</dbReference>
<protein>
    <recommendedName>
        <fullName evidence="4">HTH marR-type domain-containing protein</fullName>
    </recommendedName>
</protein>
<keyword evidence="1" id="KW-0805">Transcription regulation</keyword>
<reference evidence="5" key="1">
    <citation type="submission" date="2020-02" db="EMBL/GenBank/DDBJ databases">
        <authorList>
            <person name="Meier V. D."/>
        </authorList>
    </citation>
    <scope>NUCLEOTIDE SEQUENCE</scope>
    <source>
        <strain evidence="5">AVDCRST_MAG12</strain>
    </source>
</reference>
<sequence length="152" mass="17347">MDVGSFRLIEGAGALSVRSWLGMVRVYQGMEHDLDADLRRWGLSSAQFDVLAIVGANEGLSQQDLARWRMNTKGNVTRLLDRMRHMGLISRRTDGKYKRLFLTKQGKRLLEEIEPHHLELIEECMSPLSHEEQTQLLGLLAKLEAERSNDMG</sequence>
<dbReference type="EMBL" id="CADCVK010000321">
    <property type="protein sequence ID" value="CAA9491449.1"/>
    <property type="molecule type" value="Genomic_DNA"/>
</dbReference>
<keyword evidence="2" id="KW-0238">DNA-binding</keyword>
<dbReference type="PANTHER" id="PTHR42756">
    <property type="entry name" value="TRANSCRIPTIONAL REGULATOR, MARR"/>
    <property type="match status" value="1"/>
</dbReference>
<evidence type="ECO:0000313" key="5">
    <source>
        <dbReference type="EMBL" id="CAA9491449.1"/>
    </source>
</evidence>
<dbReference type="AlphaFoldDB" id="A0A6J4SBU6"/>
<organism evidence="5">
    <name type="scientific">uncultured Rubrobacteraceae bacterium</name>
    <dbReference type="NCBI Taxonomy" id="349277"/>
    <lineage>
        <taxon>Bacteria</taxon>
        <taxon>Bacillati</taxon>
        <taxon>Actinomycetota</taxon>
        <taxon>Rubrobacteria</taxon>
        <taxon>Rubrobacterales</taxon>
        <taxon>Rubrobacteraceae</taxon>
        <taxon>environmental samples</taxon>
    </lineage>
</organism>
<name>A0A6J4SBU6_9ACTN</name>
<dbReference type="SMART" id="SM00347">
    <property type="entry name" value="HTH_MARR"/>
    <property type="match status" value="1"/>
</dbReference>
<evidence type="ECO:0000256" key="2">
    <source>
        <dbReference type="ARBA" id="ARBA00023125"/>
    </source>
</evidence>
<dbReference type="PANTHER" id="PTHR42756:SF1">
    <property type="entry name" value="TRANSCRIPTIONAL REPRESSOR OF EMRAB OPERON"/>
    <property type="match status" value="1"/>
</dbReference>
<dbReference type="InterPro" id="IPR036390">
    <property type="entry name" value="WH_DNA-bd_sf"/>
</dbReference>
<dbReference type="InterPro" id="IPR036388">
    <property type="entry name" value="WH-like_DNA-bd_sf"/>
</dbReference>
<gene>
    <name evidence="5" type="ORF">AVDCRST_MAG12-2120</name>
</gene>
<dbReference type="PRINTS" id="PR00598">
    <property type="entry name" value="HTHMARR"/>
</dbReference>
<feature type="domain" description="HTH marR-type" evidence="4">
    <location>
        <begin position="1"/>
        <end position="145"/>
    </location>
</feature>